<accession>A0A7X0HMH5</accession>
<protein>
    <submittedName>
        <fullName evidence="1">Phage tail protein X</fullName>
    </submittedName>
</protein>
<keyword evidence="2" id="KW-1185">Reference proteome</keyword>
<gene>
    <name evidence="1" type="ORF">HNQ79_006755</name>
</gene>
<evidence type="ECO:0000313" key="1">
    <source>
        <dbReference type="EMBL" id="MBB6440240.1"/>
    </source>
</evidence>
<evidence type="ECO:0000313" key="2">
    <source>
        <dbReference type="Proteomes" id="UP000540423"/>
    </source>
</evidence>
<sequence length="137" mass="14832">MSTMTGTVYTRTQAIKDRALIEADPGIAAEAEFPAPVAMTEAVYADCVAVPEAYAWDTGIRLDEAERQWDLLSTASRAIRAAAGSGRPARLAFTSYRVPVDGRTRDPQRVTLVAEASPGDNGERVITIMRPSEHLPQ</sequence>
<comment type="caution">
    <text evidence="1">The sequence shown here is derived from an EMBL/GenBank/DDBJ whole genome shotgun (WGS) entry which is preliminary data.</text>
</comment>
<dbReference type="AlphaFoldDB" id="A0A7X0HMH5"/>
<dbReference type="Proteomes" id="UP000540423">
    <property type="component" value="Unassembled WGS sequence"/>
</dbReference>
<dbReference type="EMBL" id="JACHEM010000052">
    <property type="protein sequence ID" value="MBB6440240.1"/>
    <property type="molecule type" value="Genomic_DNA"/>
</dbReference>
<name>A0A7X0HMH5_9ACTN</name>
<reference evidence="1 2" key="1">
    <citation type="submission" date="2020-08" db="EMBL/GenBank/DDBJ databases">
        <title>Genomic Encyclopedia of Type Strains, Phase IV (KMG-IV): sequencing the most valuable type-strain genomes for metagenomic binning, comparative biology and taxonomic classification.</title>
        <authorList>
            <person name="Goeker M."/>
        </authorList>
    </citation>
    <scope>NUCLEOTIDE SEQUENCE [LARGE SCALE GENOMIC DNA]</scope>
    <source>
        <strain evidence="1 2">DSM 40141</strain>
    </source>
</reference>
<organism evidence="1 2">
    <name type="scientific">Streptomyces candidus</name>
    <dbReference type="NCBI Taxonomy" id="67283"/>
    <lineage>
        <taxon>Bacteria</taxon>
        <taxon>Bacillati</taxon>
        <taxon>Actinomycetota</taxon>
        <taxon>Actinomycetes</taxon>
        <taxon>Kitasatosporales</taxon>
        <taxon>Streptomycetaceae</taxon>
        <taxon>Streptomyces</taxon>
    </lineage>
</organism>
<proteinExistence type="predicted"/>